<evidence type="ECO:0000256" key="12">
    <source>
        <dbReference type="SAM" id="SignalP"/>
    </source>
</evidence>
<evidence type="ECO:0000256" key="1">
    <source>
        <dbReference type="ARBA" id="ARBA00004571"/>
    </source>
</evidence>
<evidence type="ECO:0000256" key="9">
    <source>
        <dbReference type="ARBA" id="ARBA00023237"/>
    </source>
</evidence>
<evidence type="ECO:0000313" key="16">
    <source>
        <dbReference type="Proteomes" id="UP000478090"/>
    </source>
</evidence>
<evidence type="ECO:0000256" key="7">
    <source>
        <dbReference type="ARBA" id="ARBA00023136"/>
    </source>
</evidence>
<keyword evidence="9 10" id="KW-0998">Cell outer membrane</keyword>
<organism evidence="15 16">
    <name type="scientific">Duganella qianjiadongensis</name>
    <dbReference type="NCBI Taxonomy" id="2692176"/>
    <lineage>
        <taxon>Bacteria</taxon>
        <taxon>Pseudomonadati</taxon>
        <taxon>Pseudomonadota</taxon>
        <taxon>Betaproteobacteria</taxon>
        <taxon>Burkholderiales</taxon>
        <taxon>Oxalobacteraceae</taxon>
        <taxon>Telluria group</taxon>
        <taxon>Duganella</taxon>
    </lineage>
</organism>
<dbReference type="Pfam" id="PF07715">
    <property type="entry name" value="Plug"/>
    <property type="match status" value="1"/>
</dbReference>
<dbReference type="PANTHER" id="PTHR47234">
    <property type="match status" value="1"/>
</dbReference>
<evidence type="ECO:0000259" key="14">
    <source>
        <dbReference type="Pfam" id="PF07715"/>
    </source>
</evidence>
<dbReference type="InterPro" id="IPR039426">
    <property type="entry name" value="TonB-dep_rcpt-like"/>
</dbReference>
<dbReference type="SUPFAM" id="SSF56935">
    <property type="entry name" value="Porins"/>
    <property type="match status" value="1"/>
</dbReference>
<evidence type="ECO:0000256" key="2">
    <source>
        <dbReference type="ARBA" id="ARBA00009810"/>
    </source>
</evidence>
<evidence type="ECO:0000256" key="8">
    <source>
        <dbReference type="ARBA" id="ARBA00023170"/>
    </source>
</evidence>
<keyword evidence="8 15" id="KW-0675">Receptor</keyword>
<gene>
    <name evidence="15" type="ORF">GTP27_01235</name>
</gene>
<comment type="similarity">
    <text evidence="2 10 11">Belongs to the TonB-dependent receptor family.</text>
</comment>
<feature type="chain" id="PRO_5046521179" evidence="12">
    <location>
        <begin position="29"/>
        <end position="871"/>
    </location>
</feature>
<name>A0ABW9VGE7_9BURK</name>
<dbReference type="CDD" id="cd01347">
    <property type="entry name" value="ligand_gated_channel"/>
    <property type="match status" value="1"/>
</dbReference>
<dbReference type="EMBL" id="WWCM01000001">
    <property type="protein sequence ID" value="MYM37950.1"/>
    <property type="molecule type" value="Genomic_DNA"/>
</dbReference>
<dbReference type="InterPro" id="IPR012910">
    <property type="entry name" value="Plug_dom"/>
</dbReference>
<evidence type="ECO:0000259" key="13">
    <source>
        <dbReference type="Pfam" id="PF00593"/>
    </source>
</evidence>
<sequence>MNRPLPRRTLIATLVTLAFSGAALHASAAELPSSAAESAANLADSGDQSGALAAGADGVSGIVDSVVVLGSIRHDATVLTSSSPIDVITPQQIKETGAVSLNQALSRLHPSFNFPQGQNAVKGQGVRSASLRGVSPAYTLVLVNGKRRNASAQLSGTDPWLAATVVDLNTIPLSAVLRVEVLRDGAAAQYGSDAIAGVINIVLRENGSGGELSAHGGGYSDGGGHTTAVNGWSGVKLGQDGFANFSIDRLKNSNVDRSAADWRQLFPNGDPRNDSYDKKYGQWGQASRDNWSALANAELPLSAKVVAYGWANYSDKESHNWVNPERVVKAITSNPTVTDGTKLGENDVLGLYPNGYQPWMSYHAKDAAVVGGVRFDAESAGQFDLALSYGANETARDTYNSANPSYGASSPTHFYLGSWKSDTTSLTADYSNVLNVEGLQDGLNISAGLLARHERWRTGDLGDAAGYTGGPLAGKTVGSLYPGTAFAGDTTRIPISGSSTSGIKPQDAYQVSRNVAGGYAGLDARLNRQWLVGATGRYEHYSDFGGTSNFKLNSRYDFTPALALRGTVSSGFHAPSLAALGFQSTGTTSNWSNSGSGTLTPGQTRQFRPDDPAALAFGARALDPERSRTYSLGAVWRPADTSSLTVDAYRLKVRDVIIQTETLQGTTVTSAFNAAGLPGFTQASYYTNGWDSRTDGLDIIGKHHLSAGSGQLELSAALSLLNTSVSNVHRFVSIGGSQILAVSNAKVRDAETGTPKNKLVLGARYSTGAWTTDSTVTRYGRYRYNVGDVAGVASPNGNIDQVFSPETYVDFSVAYALNKNWKLDLNVQNAFNRYPDKYLTNNRASGINPYSFIAPNGASGRFVYAGLSYKL</sequence>
<dbReference type="Pfam" id="PF00593">
    <property type="entry name" value="TonB_dep_Rec_b-barrel"/>
    <property type="match status" value="1"/>
</dbReference>
<feature type="domain" description="TonB-dependent receptor-like beta-barrel" evidence="13">
    <location>
        <begin position="419"/>
        <end position="829"/>
    </location>
</feature>
<keyword evidence="16" id="KW-1185">Reference proteome</keyword>
<comment type="subcellular location">
    <subcellularLocation>
        <location evidence="1 10">Cell outer membrane</location>
        <topology evidence="1 10">Multi-pass membrane protein</topology>
    </subcellularLocation>
</comment>
<evidence type="ECO:0000313" key="15">
    <source>
        <dbReference type="EMBL" id="MYM37950.1"/>
    </source>
</evidence>
<keyword evidence="7 10" id="KW-0472">Membrane</keyword>
<dbReference type="InterPro" id="IPR037066">
    <property type="entry name" value="Plug_dom_sf"/>
</dbReference>
<dbReference type="Gene3D" id="2.40.170.20">
    <property type="entry name" value="TonB-dependent receptor, beta-barrel domain"/>
    <property type="match status" value="1"/>
</dbReference>
<proteinExistence type="inferred from homology"/>
<dbReference type="PANTHER" id="PTHR47234:SF3">
    <property type="entry name" value="SECRETIN_TONB SHORT N-TERMINAL DOMAIN-CONTAINING PROTEIN"/>
    <property type="match status" value="1"/>
</dbReference>
<dbReference type="Gene3D" id="2.170.130.10">
    <property type="entry name" value="TonB-dependent receptor, plug domain"/>
    <property type="match status" value="1"/>
</dbReference>
<dbReference type="Proteomes" id="UP000478090">
    <property type="component" value="Unassembled WGS sequence"/>
</dbReference>
<evidence type="ECO:0000256" key="6">
    <source>
        <dbReference type="ARBA" id="ARBA00023077"/>
    </source>
</evidence>
<keyword evidence="6 11" id="KW-0798">TonB box</keyword>
<dbReference type="InterPro" id="IPR036942">
    <property type="entry name" value="Beta-barrel_TonB_sf"/>
</dbReference>
<evidence type="ECO:0000256" key="4">
    <source>
        <dbReference type="ARBA" id="ARBA00022452"/>
    </source>
</evidence>
<evidence type="ECO:0000256" key="10">
    <source>
        <dbReference type="PROSITE-ProRule" id="PRU01360"/>
    </source>
</evidence>
<evidence type="ECO:0000256" key="5">
    <source>
        <dbReference type="ARBA" id="ARBA00022692"/>
    </source>
</evidence>
<keyword evidence="5 10" id="KW-0812">Transmembrane</keyword>
<keyword evidence="12" id="KW-0732">Signal</keyword>
<evidence type="ECO:0000256" key="11">
    <source>
        <dbReference type="RuleBase" id="RU003357"/>
    </source>
</evidence>
<dbReference type="RefSeq" id="WP_161037372.1">
    <property type="nucleotide sequence ID" value="NZ_WWCM01000001.1"/>
</dbReference>
<feature type="domain" description="TonB-dependent receptor plug" evidence="14">
    <location>
        <begin position="80"/>
        <end position="198"/>
    </location>
</feature>
<evidence type="ECO:0000256" key="3">
    <source>
        <dbReference type="ARBA" id="ARBA00022448"/>
    </source>
</evidence>
<dbReference type="InterPro" id="IPR000531">
    <property type="entry name" value="Beta-barrel_TonB"/>
</dbReference>
<keyword evidence="4 10" id="KW-1134">Transmembrane beta strand</keyword>
<reference evidence="15 16" key="1">
    <citation type="submission" date="2019-12" db="EMBL/GenBank/DDBJ databases">
        <title>Novel species isolated from a subtropical stream in China.</title>
        <authorList>
            <person name="Lu H."/>
        </authorList>
    </citation>
    <scope>NUCLEOTIDE SEQUENCE [LARGE SCALE GENOMIC DNA]</scope>
    <source>
        <strain evidence="15 16">CY13W</strain>
    </source>
</reference>
<accession>A0ABW9VGE7</accession>
<protein>
    <submittedName>
        <fullName evidence="15">TonB-dependent receptor</fullName>
    </submittedName>
</protein>
<comment type="caution">
    <text evidence="15">The sequence shown here is derived from an EMBL/GenBank/DDBJ whole genome shotgun (WGS) entry which is preliminary data.</text>
</comment>
<feature type="signal peptide" evidence="12">
    <location>
        <begin position="1"/>
        <end position="28"/>
    </location>
</feature>
<dbReference type="PROSITE" id="PS52016">
    <property type="entry name" value="TONB_DEPENDENT_REC_3"/>
    <property type="match status" value="1"/>
</dbReference>
<keyword evidence="3 10" id="KW-0813">Transport</keyword>